<gene>
    <name evidence="2" type="ORF">VB620_11845</name>
</gene>
<feature type="transmembrane region" description="Helical" evidence="1">
    <location>
        <begin position="68"/>
        <end position="88"/>
    </location>
</feature>
<reference evidence="2 3" key="1">
    <citation type="submission" date="2023-12" db="EMBL/GenBank/DDBJ databases">
        <title>Baltic Sea Cyanobacteria.</title>
        <authorList>
            <person name="Delbaje E."/>
            <person name="Fewer D.P."/>
            <person name="Shishido T.K."/>
        </authorList>
    </citation>
    <scope>NUCLEOTIDE SEQUENCE [LARGE SCALE GENOMIC DNA]</scope>
    <source>
        <strain evidence="2 3">UHCC-0300</strain>
    </source>
</reference>
<comment type="caution">
    <text evidence="2">The sequence shown here is derived from an EMBL/GenBank/DDBJ whole genome shotgun (WGS) entry which is preliminary data.</text>
</comment>
<feature type="transmembrane region" description="Helical" evidence="1">
    <location>
        <begin position="20"/>
        <end position="38"/>
    </location>
</feature>
<protein>
    <submittedName>
        <fullName evidence="2">PepSY-associated TM helix domain-containing protein</fullName>
    </submittedName>
</protein>
<evidence type="ECO:0000313" key="2">
    <source>
        <dbReference type="EMBL" id="MEA5582032.1"/>
    </source>
</evidence>
<dbReference type="RefSeq" id="WP_323196356.1">
    <property type="nucleotide sequence ID" value="NZ_JAYGHG010000017.1"/>
</dbReference>
<dbReference type="InterPro" id="IPR005625">
    <property type="entry name" value="PepSY-ass_TM"/>
</dbReference>
<name>A0ABU5UEV7_9CYAN</name>
<dbReference type="EMBL" id="JAYGHG010000017">
    <property type="protein sequence ID" value="MEA5582032.1"/>
    <property type="molecule type" value="Genomic_DNA"/>
</dbReference>
<keyword evidence="1" id="KW-1133">Transmembrane helix</keyword>
<sequence>MVNTNQPRQFRKLHRQVAPLLFIPLLLSALSGIGYRLGRSWFGMSKETANIFMAIHQGSYLGKPLVPIYVLLVGLGLVGLVITGLTMIRKSRKSRSGGGQSQLNFRRIHSVIAPIIFLPLLVSAITGISYSLGERWLGLPEEQIELLMTIHQGSYFGSVGKPIYVFLIGLGLIAMLFTGLSMTGIFRKRHSPAANEQQQ</sequence>
<keyword evidence="3" id="KW-1185">Reference proteome</keyword>
<evidence type="ECO:0000313" key="3">
    <source>
        <dbReference type="Proteomes" id="UP001302120"/>
    </source>
</evidence>
<dbReference type="Proteomes" id="UP001302120">
    <property type="component" value="Unassembled WGS sequence"/>
</dbReference>
<dbReference type="Pfam" id="PF03929">
    <property type="entry name" value="PepSY_TM"/>
    <property type="match status" value="1"/>
</dbReference>
<accession>A0ABU5UEV7</accession>
<feature type="transmembrane region" description="Helical" evidence="1">
    <location>
        <begin position="108"/>
        <end position="132"/>
    </location>
</feature>
<feature type="transmembrane region" description="Helical" evidence="1">
    <location>
        <begin position="163"/>
        <end position="186"/>
    </location>
</feature>
<keyword evidence="1" id="KW-0812">Transmembrane</keyword>
<keyword evidence="1" id="KW-0472">Membrane</keyword>
<proteinExistence type="predicted"/>
<organism evidence="2 3">
    <name type="scientific">Nodularia harveyana UHCC-0300</name>
    <dbReference type="NCBI Taxonomy" id="2974287"/>
    <lineage>
        <taxon>Bacteria</taxon>
        <taxon>Bacillati</taxon>
        <taxon>Cyanobacteriota</taxon>
        <taxon>Cyanophyceae</taxon>
        <taxon>Nostocales</taxon>
        <taxon>Nodulariaceae</taxon>
        <taxon>Nodularia</taxon>
    </lineage>
</organism>
<evidence type="ECO:0000256" key="1">
    <source>
        <dbReference type="SAM" id="Phobius"/>
    </source>
</evidence>